<organism evidence="1 2">
    <name type="scientific">Aspergillus sclerotiicarbonarius (strain CBS 121057 / IBT 28362)</name>
    <dbReference type="NCBI Taxonomy" id="1448318"/>
    <lineage>
        <taxon>Eukaryota</taxon>
        <taxon>Fungi</taxon>
        <taxon>Dikarya</taxon>
        <taxon>Ascomycota</taxon>
        <taxon>Pezizomycotina</taxon>
        <taxon>Eurotiomycetes</taxon>
        <taxon>Eurotiomycetidae</taxon>
        <taxon>Eurotiales</taxon>
        <taxon>Aspergillaceae</taxon>
        <taxon>Aspergillus</taxon>
        <taxon>Aspergillus subgen. Circumdati</taxon>
    </lineage>
</organism>
<reference evidence="1 2" key="1">
    <citation type="submission" date="2018-02" db="EMBL/GenBank/DDBJ databases">
        <title>The genomes of Aspergillus section Nigri reveals drivers in fungal speciation.</title>
        <authorList>
            <consortium name="DOE Joint Genome Institute"/>
            <person name="Vesth T.C."/>
            <person name="Nybo J."/>
            <person name="Theobald S."/>
            <person name="Brandl J."/>
            <person name="Frisvad J.C."/>
            <person name="Nielsen K.F."/>
            <person name="Lyhne E.K."/>
            <person name="Kogle M.E."/>
            <person name="Kuo A."/>
            <person name="Riley R."/>
            <person name="Clum A."/>
            <person name="Nolan M."/>
            <person name="Lipzen A."/>
            <person name="Salamov A."/>
            <person name="Henrissat B."/>
            <person name="Wiebenga A."/>
            <person name="De vries R.P."/>
            <person name="Grigoriev I.V."/>
            <person name="Mortensen U.H."/>
            <person name="Andersen M.R."/>
            <person name="Baker S.E."/>
        </authorList>
    </citation>
    <scope>NUCLEOTIDE SEQUENCE [LARGE SCALE GENOMIC DNA]</scope>
    <source>
        <strain evidence="1 2">CBS 121057</strain>
    </source>
</reference>
<name>A0A319DRV7_ASPSB</name>
<evidence type="ECO:0000313" key="1">
    <source>
        <dbReference type="EMBL" id="PYI00427.1"/>
    </source>
</evidence>
<evidence type="ECO:0000313" key="2">
    <source>
        <dbReference type="Proteomes" id="UP000248423"/>
    </source>
</evidence>
<sequence>MDSFGSFTAFVRPQEKALASCWGQSRVQAEQRTTDRQTETWFEDRRRAGGTGEYRVRRTLSLGVGTSRDQADQTTRSGFGCTAKVRRRLTTTLPSDLRVLDWYARSQRFQDPNLRFQDLPGYQMRTITTDPQRASPLVLTAERIASRRFSRQRQPEIFLNFPKELPLSDFGSLRDT</sequence>
<proteinExistence type="predicted"/>
<dbReference type="AlphaFoldDB" id="A0A319DRV7"/>
<dbReference type="Proteomes" id="UP000248423">
    <property type="component" value="Unassembled WGS sequence"/>
</dbReference>
<keyword evidence="2" id="KW-1185">Reference proteome</keyword>
<dbReference type="EMBL" id="KZ826452">
    <property type="protein sequence ID" value="PYI00427.1"/>
    <property type="molecule type" value="Genomic_DNA"/>
</dbReference>
<protein>
    <submittedName>
        <fullName evidence="1">Uncharacterized protein</fullName>
    </submittedName>
</protein>
<dbReference type="VEuPathDB" id="FungiDB:BO78DRAFT_424500"/>
<accession>A0A319DRV7</accession>
<gene>
    <name evidence="1" type="ORF">BO78DRAFT_424500</name>
</gene>